<protein>
    <submittedName>
        <fullName evidence="2">VWA domain-containing protein</fullName>
    </submittedName>
</protein>
<feature type="coiled-coil region" evidence="1">
    <location>
        <begin position="133"/>
        <end position="167"/>
    </location>
</feature>
<reference evidence="3" key="1">
    <citation type="submission" date="2015-10" db="EMBL/GenBank/DDBJ databases">
        <title>Complete Genome Sequence of Aeromonas schubertii strain WL1483.</title>
        <authorList>
            <person name="Liu L."/>
        </authorList>
    </citation>
    <scope>NUCLEOTIDE SEQUENCE [LARGE SCALE GENOMIC DNA]</scope>
    <source>
        <strain evidence="3">WL1483</strain>
    </source>
</reference>
<gene>
    <name evidence="2" type="ORF">WL1483_4008</name>
</gene>
<dbReference type="SUPFAM" id="SSF53300">
    <property type="entry name" value="vWA-like"/>
    <property type="match status" value="1"/>
</dbReference>
<dbReference type="GO" id="GO:0005829">
    <property type="term" value="C:cytosol"/>
    <property type="evidence" value="ECO:0007669"/>
    <property type="project" value="TreeGrafter"/>
</dbReference>
<keyword evidence="1" id="KW-0175">Coiled coil</keyword>
<reference evidence="2 3" key="2">
    <citation type="journal article" date="2016" name="Genome Announc.">
        <title>Complete Genome Sequence of the Highly Virulent Aeromonas schubertii Strain WL1483, Isolated from Diseased Snakehead Fish (Channa argus) in China.</title>
        <authorList>
            <person name="Liu L."/>
            <person name="Li N."/>
            <person name="Zhang D."/>
            <person name="Fu X."/>
            <person name="Shi C."/>
            <person name="Lin Q."/>
            <person name="Hao G."/>
        </authorList>
    </citation>
    <scope>NUCLEOTIDE SEQUENCE [LARGE SCALE GENOMIC DNA]</scope>
    <source>
        <strain evidence="2 3">WL1483</strain>
    </source>
</reference>
<dbReference type="AlphaFoldDB" id="A0A0S2SNV1"/>
<dbReference type="NCBIfam" id="NF008230">
    <property type="entry name" value="PRK10997.1"/>
    <property type="match status" value="1"/>
</dbReference>
<evidence type="ECO:0000256" key="1">
    <source>
        <dbReference type="SAM" id="Coils"/>
    </source>
</evidence>
<dbReference type="InterPro" id="IPR036465">
    <property type="entry name" value="vWFA_dom_sf"/>
</dbReference>
<dbReference type="InterPro" id="IPR008912">
    <property type="entry name" value="Uncharacterised_CoxE"/>
</dbReference>
<dbReference type="KEGG" id="asr:WL1483_4008"/>
<dbReference type="PATRIC" id="fig|652.5.peg.3596"/>
<evidence type="ECO:0000313" key="2">
    <source>
        <dbReference type="EMBL" id="ALP43427.1"/>
    </source>
</evidence>
<dbReference type="PANTHER" id="PTHR36846">
    <property type="entry name" value="PROTEIN VIAA"/>
    <property type="match status" value="1"/>
</dbReference>
<dbReference type="PANTHER" id="PTHR36846:SF1">
    <property type="entry name" value="PROTEIN VIAA"/>
    <property type="match status" value="1"/>
</dbReference>
<name>A0A0S2SNV1_9GAMM</name>
<evidence type="ECO:0000313" key="3">
    <source>
        <dbReference type="Proteomes" id="UP000058114"/>
    </source>
</evidence>
<dbReference type="RefSeq" id="WP_060587331.1">
    <property type="nucleotide sequence ID" value="NZ_CP013067.1"/>
</dbReference>
<sequence>MLEIGAMELGIMMAEGELVTEMVLALAGSSKLVDFVRKAPKEAARLRRRLFNWGDRVRADLRRKPVPPAMEREYLAYQACRPLSCQQLLARAQTILEALEPGSPFSLEAPSLLSQLRDSPTEARRRLLMERWRTSLVAALLRFQQELAEAEREKQQQELESQLLANRELVDALDPEQVSAGGLWDLAQGKWHPRSLVLVRQYAAMLEKEPLLREIAELLGRSDRDKERDHQPKPPEPMIELEPVISDEVPDDLVGIHPAGDLLRMLPSESVMLGDPDLEYEFYRRYLERRLLSYQPKGMLPRQRLIPLQPRDQGREEQQRGPFIVCVDTSGSMGGYPEECAKALFLALLKVAMAEQRPCFLMLFSTEVVTLEITAETGLEKAERFLSMSFHGGTDLVPCLERALTQLEAPAFLRADVLMLSDFVAQRLPQALLDRLNQRRAAETRFYAVAMSRHAKQALLRIFDRSWLLDCSLPGRWLRHWRQP</sequence>
<proteinExistence type="predicted"/>
<dbReference type="Proteomes" id="UP000058114">
    <property type="component" value="Chromosome"/>
</dbReference>
<dbReference type="Pfam" id="PF05762">
    <property type="entry name" value="VWA_CoxE"/>
    <property type="match status" value="1"/>
</dbReference>
<accession>A0A0S2SNV1</accession>
<dbReference type="Gene3D" id="3.40.50.410">
    <property type="entry name" value="von Willebrand factor, type A domain"/>
    <property type="match status" value="1"/>
</dbReference>
<dbReference type="CDD" id="cd01462">
    <property type="entry name" value="VWA_YIEM_type"/>
    <property type="match status" value="1"/>
</dbReference>
<dbReference type="EMBL" id="CP013067">
    <property type="protein sequence ID" value="ALP43427.1"/>
    <property type="molecule type" value="Genomic_DNA"/>
</dbReference>
<organism evidence="2 3">
    <name type="scientific">Aeromonas schubertii</name>
    <dbReference type="NCBI Taxonomy" id="652"/>
    <lineage>
        <taxon>Bacteria</taxon>
        <taxon>Pseudomonadati</taxon>
        <taxon>Pseudomonadota</taxon>
        <taxon>Gammaproteobacteria</taxon>
        <taxon>Aeromonadales</taxon>
        <taxon>Aeromonadaceae</taxon>
        <taxon>Aeromonas</taxon>
    </lineage>
</organism>